<reference evidence="10 11" key="1">
    <citation type="submission" date="2017-06" db="EMBL/GenBank/DDBJ databases">
        <title>Draft Genome Sequence of Bacillus sp Strain 36R Isolated from saline sediment at Atanasia, Sonora, Mexico.</title>
        <authorList>
            <person name="Sanchez Diaz R."/>
            <person name="Quiroz Macias M.E."/>
            <person name="Ibarra Gamez J.C."/>
            <person name="Enciso Ibarra J."/>
            <person name="Gomez Gil B."/>
            <person name="Galaviz Silva L."/>
        </authorList>
    </citation>
    <scope>NUCLEOTIDE SEQUENCE [LARGE SCALE GENOMIC DNA]</scope>
    <source>
        <strain evidence="10 11">36R_ATNSAL</strain>
    </source>
</reference>
<evidence type="ECO:0000256" key="2">
    <source>
        <dbReference type="ARBA" id="ARBA00007886"/>
    </source>
</evidence>
<evidence type="ECO:0000259" key="9">
    <source>
        <dbReference type="Pfam" id="PF25198"/>
    </source>
</evidence>
<dbReference type="EMBL" id="NKHG01000065">
    <property type="protein sequence ID" value="PCK21238.1"/>
    <property type="molecule type" value="Genomic_DNA"/>
</dbReference>
<dbReference type="InterPro" id="IPR008844">
    <property type="entry name" value="Spore_GerAC-like"/>
</dbReference>
<keyword evidence="6" id="KW-0564">Palmitate</keyword>
<keyword evidence="4" id="KW-0732">Signal</keyword>
<dbReference type="InterPro" id="IPR038501">
    <property type="entry name" value="Spore_GerAC_C_sf"/>
</dbReference>
<evidence type="ECO:0000256" key="4">
    <source>
        <dbReference type="ARBA" id="ARBA00022729"/>
    </source>
</evidence>
<dbReference type="GO" id="GO:0009847">
    <property type="term" value="P:spore germination"/>
    <property type="evidence" value="ECO:0007669"/>
    <property type="project" value="InterPro"/>
</dbReference>
<dbReference type="Pfam" id="PF25198">
    <property type="entry name" value="Spore_GerAC_N"/>
    <property type="match status" value="1"/>
</dbReference>
<evidence type="ECO:0000256" key="3">
    <source>
        <dbReference type="ARBA" id="ARBA00022544"/>
    </source>
</evidence>
<dbReference type="OrthoDB" id="2592518at2"/>
<evidence type="ECO:0000256" key="1">
    <source>
        <dbReference type="ARBA" id="ARBA00004635"/>
    </source>
</evidence>
<gene>
    <name evidence="10" type="ORF">CEY02_09045</name>
</gene>
<keyword evidence="3" id="KW-0309">Germination</keyword>
<keyword evidence="5" id="KW-0472">Membrane</keyword>
<organism evidence="10 11">
    <name type="scientific">Bacillus pumilus</name>
    <name type="common">Bacillus mesentericus</name>
    <dbReference type="NCBI Taxonomy" id="1408"/>
    <lineage>
        <taxon>Bacteria</taxon>
        <taxon>Bacillati</taxon>
        <taxon>Bacillota</taxon>
        <taxon>Bacilli</taxon>
        <taxon>Bacillales</taxon>
        <taxon>Bacillaceae</taxon>
        <taxon>Bacillus</taxon>
    </lineage>
</organism>
<feature type="domain" description="Spore germination GerAC-like C-terminal" evidence="8">
    <location>
        <begin position="215"/>
        <end position="380"/>
    </location>
</feature>
<comment type="caution">
    <text evidence="10">The sequence shown here is derived from an EMBL/GenBank/DDBJ whole genome shotgun (WGS) entry which is preliminary data.</text>
</comment>
<dbReference type="NCBIfam" id="TIGR02887">
    <property type="entry name" value="spore_ger_x_C"/>
    <property type="match status" value="1"/>
</dbReference>
<sequence>MYDHWVDAEKKVGEKTSMKHSLFIGLMLFSLFLTSCAQPRLLDELNISQAAGFDLMEDGEMKGFFVFPIFKSEQQGSYQILSARSNTISNIQFLVSEKSPFPVVMGQLLVILISEKLAKEVGMIDLMNYIYRDPIIGSRQVFAIVDGKVEDLLYTKMNQTNLNIGVYLSDLLAQNMRNGNEPVTNQHIFMNQMLAKGVDAYLPYIKKTSNAIKVSGIALFDQEKMVGHIPGEDTFTFKAMIENHKNGIYEFRFNDRGKTHVVIENIKSHVSYHIKPTENLTKKPHITIEIKLKGELKEFMKSRKIDNPSILQHVEKEVEKRVALQGNDLVQSFKRQKIDPLGLGLKYRSKDKAMTPEKWQEIYPDANVQVKCQMKIVQTGVSQ</sequence>
<dbReference type="GO" id="GO:0016020">
    <property type="term" value="C:membrane"/>
    <property type="evidence" value="ECO:0007669"/>
    <property type="project" value="UniProtKB-SubCell"/>
</dbReference>
<dbReference type="AlphaFoldDB" id="A0A2A5IV80"/>
<evidence type="ECO:0000256" key="6">
    <source>
        <dbReference type="ARBA" id="ARBA00023139"/>
    </source>
</evidence>
<dbReference type="Proteomes" id="UP000228754">
    <property type="component" value="Unassembled WGS sequence"/>
</dbReference>
<protein>
    <submittedName>
        <fullName evidence="10">Spore gernimation protein</fullName>
    </submittedName>
</protein>
<keyword evidence="7" id="KW-0449">Lipoprotein</keyword>
<dbReference type="InterPro" id="IPR057336">
    <property type="entry name" value="GerAC_N"/>
</dbReference>
<feature type="domain" description="Spore germination protein N-terminal" evidence="9">
    <location>
        <begin position="40"/>
        <end position="206"/>
    </location>
</feature>
<evidence type="ECO:0000313" key="11">
    <source>
        <dbReference type="Proteomes" id="UP000228754"/>
    </source>
</evidence>
<evidence type="ECO:0000256" key="7">
    <source>
        <dbReference type="ARBA" id="ARBA00023288"/>
    </source>
</evidence>
<evidence type="ECO:0000259" key="8">
    <source>
        <dbReference type="Pfam" id="PF05504"/>
    </source>
</evidence>
<evidence type="ECO:0000256" key="5">
    <source>
        <dbReference type="ARBA" id="ARBA00023136"/>
    </source>
</evidence>
<dbReference type="PANTHER" id="PTHR35789:SF1">
    <property type="entry name" value="SPORE GERMINATION PROTEIN B3"/>
    <property type="match status" value="1"/>
</dbReference>
<dbReference type="Pfam" id="PF05504">
    <property type="entry name" value="Spore_GerAC"/>
    <property type="match status" value="1"/>
</dbReference>
<name>A0A2A5IV80_BACPU</name>
<proteinExistence type="inferred from homology"/>
<dbReference type="InterPro" id="IPR046953">
    <property type="entry name" value="Spore_GerAC-like_C"/>
</dbReference>
<comment type="subcellular location">
    <subcellularLocation>
        <location evidence="1">Membrane</location>
        <topology evidence="1">Lipid-anchor</topology>
    </subcellularLocation>
</comment>
<dbReference type="Gene3D" id="3.30.300.210">
    <property type="entry name" value="Nutrient germinant receptor protein C, domain 3"/>
    <property type="match status" value="1"/>
</dbReference>
<dbReference type="PANTHER" id="PTHR35789">
    <property type="entry name" value="SPORE GERMINATION PROTEIN B3"/>
    <property type="match status" value="1"/>
</dbReference>
<comment type="similarity">
    <text evidence="2">Belongs to the GerABKC lipoprotein family.</text>
</comment>
<accession>A0A2A5IV80</accession>
<evidence type="ECO:0000313" key="10">
    <source>
        <dbReference type="EMBL" id="PCK21238.1"/>
    </source>
</evidence>